<protein>
    <submittedName>
        <fullName evidence="2">Uncharacterized protein</fullName>
    </submittedName>
</protein>
<feature type="region of interest" description="Disordered" evidence="1">
    <location>
        <begin position="1"/>
        <end position="43"/>
    </location>
</feature>
<dbReference type="EMBL" id="JACXVP010000007">
    <property type="protein sequence ID" value="KAG5595052.1"/>
    <property type="molecule type" value="Genomic_DNA"/>
</dbReference>
<reference evidence="2 3" key="1">
    <citation type="submission" date="2020-09" db="EMBL/GenBank/DDBJ databases">
        <title>De no assembly of potato wild relative species, Solanum commersonii.</title>
        <authorList>
            <person name="Cho K."/>
        </authorList>
    </citation>
    <scope>NUCLEOTIDE SEQUENCE [LARGE SCALE GENOMIC DNA]</scope>
    <source>
        <strain evidence="2">LZ3.2</strain>
        <tissue evidence="2">Leaf</tissue>
    </source>
</reference>
<proteinExistence type="predicted"/>
<keyword evidence="3" id="KW-1185">Reference proteome</keyword>
<evidence type="ECO:0000313" key="2">
    <source>
        <dbReference type="EMBL" id="KAG5595052.1"/>
    </source>
</evidence>
<dbReference type="Proteomes" id="UP000824120">
    <property type="component" value="Chromosome 7"/>
</dbReference>
<feature type="compositionally biased region" description="Basic and acidic residues" evidence="1">
    <location>
        <begin position="29"/>
        <end position="43"/>
    </location>
</feature>
<evidence type="ECO:0000256" key="1">
    <source>
        <dbReference type="SAM" id="MobiDB-lite"/>
    </source>
</evidence>
<evidence type="ECO:0000313" key="3">
    <source>
        <dbReference type="Proteomes" id="UP000824120"/>
    </source>
</evidence>
<accession>A0A9J5Y721</accession>
<feature type="compositionally biased region" description="Polar residues" evidence="1">
    <location>
        <begin position="1"/>
        <end position="15"/>
    </location>
</feature>
<sequence length="43" mass="4696">MASFVIQGNNETRNIGNKAPEAPTTALQAEDKMKKSFKDGDKN</sequence>
<comment type="caution">
    <text evidence="2">The sequence shown here is derived from an EMBL/GenBank/DDBJ whole genome shotgun (WGS) entry which is preliminary data.</text>
</comment>
<gene>
    <name evidence="2" type="ORF">H5410_036284</name>
</gene>
<name>A0A9J5Y721_SOLCO</name>
<organism evidence="2 3">
    <name type="scientific">Solanum commersonii</name>
    <name type="common">Commerson's wild potato</name>
    <name type="synonym">Commerson's nightshade</name>
    <dbReference type="NCBI Taxonomy" id="4109"/>
    <lineage>
        <taxon>Eukaryota</taxon>
        <taxon>Viridiplantae</taxon>
        <taxon>Streptophyta</taxon>
        <taxon>Embryophyta</taxon>
        <taxon>Tracheophyta</taxon>
        <taxon>Spermatophyta</taxon>
        <taxon>Magnoliopsida</taxon>
        <taxon>eudicotyledons</taxon>
        <taxon>Gunneridae</taxon>
        <taxon>Pentapetalae</taxon>
        <taxon>asterids</taxon>
        <taxon>lamiids</taxon>
        <taxon>Solanales</taxon>
        <taxon>Solanaceae</taxon>
        <taxon>Solanoideae</taxon>
        <taxon>Solaneae</taxon>
        <taxon>Solanum</taxon>
    </lineage>
</organism>
<dbReference type="AlphaFoldDB" id="A0A9J5Y721"/>